<sequence>MSDRKAPKRIIFDLVEGIPKGEQGTHTKADENLTTMKVHTVYPEIPEKIDIYYFDHGNAAYYQTTDNPPPILAEMLVEKSDVFATRFWAEVFGSLHLFVAFITTFILQLIRFLLHSLLRPLTVGIIQLISDYLLKPLLTIVFNGVLQPCLILLYNIATSFRDVCEPLAQALGFWMTNFAILFQSIRLIDIHKRKCNHCQQKCEALEV</sequence>
<keyword evidence="1" id="KW-0812">Transmembrane</keyword>
<name>A0A8K0K1B7_LADFU</name>
<dbReference type="OrthoDB" id="10045204at2759"/>
<evidence type="ECO:0000313" key="3">
    <source>
        <dbReference type="Proteomes" id="UP000792457"/>
    </source>
</evidence>
<comment type="caution">
    <text evidence="2">The sequence shown here is derived from an EMBL/GenBank/DDBJ whole genome shotgun (WGS) entry which is preliminary data.</text>
</comment>
<gene>
    <name evidence="2" type="ORF">J437_LFUL005614</name>
</gene>
<protein>
    <submittedName>
        <fullName evidence="2">Uncharacterized protein</fullName>
    </submittedName>
</protein>
<dbReference type="Proteomes" id="UP000792457">
    <property type="component" value="Unassembled WGS sequence"/>
</dbReference>
<evidence type="ECO:0000256" key="1">
    <source>
        <dbReference type="SAM" id="Phobius"/>
    </source>
</evidence>
<evidence type="ECO:0000313" key="2">
    <source>
        <dbReference type="EMBL" id="KAG8225807.1"/>
    </source>
</evidence>
<reference evidence="2" key="2">
    <citation type="submission" date="2017-10" db="EMBL/GenBank/DDBJ databases">
        <title>Ladona fulva Genome sequencing and assembly.</title>
        <authorList>
            <person name="Murali S."/>
            <person name="Richards S."/>
            <person name="Bandaranaike D."/>
            <person name="Bellair M."/>
            <person name="Blankenburg K."/>
            <person name="Chao H."/>
            <person name="Dinh H."/>
            <person name="Doddapaneni H."/>
            <person name="Dugan-Rocha S."/>
            <person name="Elkadiri S."/>
            <person name="Gnanaolivu R."/>
            <person name="Hernandez B."/>
            <person name="Skinner E."/>
            <person name="Javaid M."/>
            <person name="Lee S."/>
            <person name="Li M."/>
            <person name="Ming W."/>
            <person name="Munidasa M."/>
            <person name="Muniz J."/>
            <person name="Nguyen L."/>
            <person name="Hughes D."/>
            <person name="Osuji N."/>
            <person name="Pu L.-L."/>
            <person name="Puazo M."/>
            <person name="Qu C."/>
            <person name="Quiroz J."/>
            <person name="Raj R."/>
            <person name="Weissenberger G."/>
            <person name="Xin Y."/>
            <person name="Zou X."/>
            <person name="Han Y."/>
            <person name="Worley K."/>
            <person name="Muzny D."/>
            <person name="Gibbs R."/>
        </authorList>
    </citation>
    <scope>NUCLEOTIDE SEQUENCE</scope>
    <source>
        <strain evidence="2">Sampled in the wild</strain>
    </source>
</reference>
<accession>A0A8K0K1B7</accession>
<feature type="transmembrane region" description="Helical" evidence="1">
    <location>
        <begin position="134"/>
        <end position="154"/>
    </location>
</feature>
<dbReference type="EMBL" id="KZ308254">
    <property type="protein sequence ID" value="KAG8225807.1"/>
    <property type="molecule type" value="Genomic_DNA"/>
</dbReference>
<keyword evidence="1" id="KW-0472">Membrane</keyword>
<keyword evidence="1" id="KW-1133">Transmembrane helix</keyword>
<keyword evidence="3" id="KW-1185">Reference proteome</keyword>
<reference evidence="2" key="1">
    <citation type="submission" date="2013-04" db="EMBL/GenBank/DDBJ databases">
        <authorList>
            <person name="Qu J."/>
            <person name="Murali S.C."/>
            <person name="Bandaranaike D."/>
            <person name="Bellair M."/>
            <person name="Blankenburg K."/>
            <person name="Chao H."/>
            <person name="Dinh H."/>
            <person name="Doddapaneni H."/>
            <person name="Downs B."/>
            <person name="Dugan-Rocha S."/>
            <person name="Elkadiri S."/>
            <person name="Gnanaolivu R.D."/>
            <person name="Hernandez B."/>
            <person name="Javaid M."/>
            <person name="Jayaseelan J.C."/>
            <person name="Lee S."/>
            <person name="Li M."/>
            <person name="Ming W."/>
            <person name="Munidasa M."/>
            <person name="Muniz J."/>
            <person name="Nguyen L."/>
            <person name="Ongeri F."/>
            <person name="Osuji N."/>
            <person name="Pu L.-L."/>
            <person name="Puazo M."/>
            <person name="Qu C."/>
            <person name="Quiroz J."/>
            <person name="Raj R."/>
            <person name="Weissenberger G."/>
            <person name="Xin Y."/>
            <person name="Zou X."/>
            <person name="Han Y."/>
            <person name="Richards S."/>
            <person name="Worley K."/>
            <person name="Muzny D."/>
            <person name="Gibbs R."/>
        </authorList>
    </citation>
    <scope>NUCLEOTIDE SEQUENCE</scope>
    <source>
        <strain evidence="2">Sampled in the wild</strain>
    </source>
</reference>
<feature type="transmembrane region" description="Helical" evidence="1">
    <location>
        <begin position="95"/>
        <end position="114"/>
    </location>
</feature>
<organism evidence="2 3">
    <name type="scientific">Ladona fulva</name>
    <name type="common">Scarce chaser dragonfly</name>
    <name type="synonym">Libellula fulva</name>
    <dbReference type="NCBI Taxonomy" id="123851"/>
    <lineage>
        <taxon>Eukaryota</taxon>
        <taxon>Metazoa</taxon>
        <taxon>Ecdysozoa</taxon>
        <taxon>Arthropoda</taxon>
        <taxon>Hexapoda</taxon>
        <taxon>Insecta</taxon>
        <taxon>Pterygota</taxon>
        <taxon>Palaeoptera</taxon>
        <taxon>Odonata</taxon>
        <taxon>Epiprocta</taxon>
        <taxon>Anisoptera</taxon>
        <taxon>Libelluloidea</taxon>
        <taxon>Libellulidae</taxon>
        <taxon>Ladona</taxon>
    </lineage>
</organism>
<proteinExistence type="predicted"/>
<dbReference type="AlphaFoldDB" id="A0A8K0K1B7"/>